<feature type="chain" id="PRO_5042121295" description="F-box domain-containing protein" evidence="1">
    <location>
        <begin position="20"/>
        <end position="192"/>
    </location>
</feature>
<name>A0AAE0I0L6_9PEZI</name>
<reference evidence="2" key="2">
    <citation type="submission" date="2023-06" db="EMBL/GenBank/DDBJ databases">
        <authorList>
            <consortium name="Lawrence Berkeley National Laboratory"/>
            <person name="Haridas S."/>
            <person name="Hensen N."/>
            <person name="Bonometti L."/>
            <person name="Westerberg I."/>
            <person name="Brannstrom I.O."/>
            <person name="Guillou S."/>
            <person name="Cros-Aarteil S."/>
            <person name="Calhoun S."/>
            <person name="Kuo A."/>
            <person name="Mondo S."/>
            <person name="Pangilinan J."/>
            <person name="Riley R."/>
            <person name="Labutti K."/>
            <person name="Andreopoulos B."/>
            <person name="Lipzen A."/>
            <person name="Chen C."/>
            <person name="Yanf M."/>
            <person name="Daum C."/>
            <person name="Ng V."/>
            <person name="Clum A."/>
            <person name="Steindorff A."/>
            <person name="Ohm R."/>
            <person name="Martin F."/>
            <person name="Silar P."/>
            <person name="Natvig D."/>
            <person name="Lalanne C."/>
            <person name="Gautier V."/>
            <person name="Ament-Velasquez S.L."/>
            <person name="Kruys A."/>
            <person name="Hutchinson M.I."/>
            <person name="Powell A.J."/>
            <person name="Barry K."/>
            <person name="Miller A.N."/>
            <person name="Grigoriev I.V."/>
            <person name="Debuchy R."/>
            <person name="Gladieux P."/>
            <person name="Thoren M.H."/>
            <person name="Johannesson H."/>
        </authorList>
    </citation>
    <scope>NUCLEOTIDE SEQUENCE</scope>
    <source>
        <strain evidence="2">CBS 118394</strain>
    </source>
</reference>
<proteinExistence type="predicted"/>
<reference evidence="2" key="1">
    <citation type="journal article" date="2023" name="Mol. Phylogenet. Evol.">
        <title>Genome-scale phylogeny and comparative genomics of the fungal order Sordariales.</title>
        <authorList>
            <person name="Hensen N."/>
            <person name="Bonometti L."/>
            <person name="Westerberg I."/>
            <person name="Brannstrom I.O."/>
            <person name="Guillou S."/>
            <person name="Cros-Aarteil S."/>
            <person name="Calhoun S."/>
            <person name="Haridas S."/>
            <person name="Kuo A."/>
            <person name="Mondo S."/>
            <person name="Pangilinan J."/>
            <person name="Riley R."/>
            <person name="LaButti K."/>
            <person name="Andreopoulos B."/>
            <person name="Lipzen A."/>
            <person name="Chen C."/>
            <person name="Yan M."/>
            <person name="Daum C."/>
            <person name="Ng V."/>
            <person name="Clum A."/>
            <person name="Steindorff A."/>
            <person name="Ohm R.A."/>
            <person name="Martin F."/>
            <person name="Silar P."/>
            <person name="Natvig D.O."/>
            <person name="Lalanne C."/>
            <person name="Gautier V."/>
            <person name="Ament-Velasquez S.L."/>
            <person name="Kruys A."/>
            <person name="Hutchinson M.I."/>
            <person name="Powell A.J."/>
            <person name="Barry K."/>
            <person name="Miller A.N."/>
            <person name="Grigoriev I.V."/>
            <person name="Debuchy R."/>
            <person name="Gladieux P."/>
            <person name="Hiltunen Thoren M."/>
            <person name="Johannesson H."/>
        </authorList>
    </citation>
    <scope>NUCLEOTIDE SEQUENCE</scope>
    <source>
        <strain evidence="2">CBS 118394</strain>
    </source>
</reference>
<dbReference type="Proteomes" id="UP001283341">
    <property type="component" value="Unassembled WGS sequence"/>
</dbReference>
<dbReference type="AlphaFoldDB" id="A0AAE0I0L6"/>
<evidence type="ECO:0000256" key="1">
    <source>
        <dbReference type="SAM" id="SignalP"/>
    </source>
</evidence>
<feature type="signal peptide" evidence="1">
    <location>
        <begin position="1"/>
        <end position="19"/>
    </location>
</feature>
<evidence type="ECO:0008006" key="4">
    <source>
        <dbReference type="Google" id="ProtNLM"/>
    </source>
</evidence>
<accession>A0AAE0I0L6</accession>
<keyword evidence="3" id="KW-1185">Reference proteome</keyword>
<gene>
    <name evidence="2" type="ORF">B0H66DRAFT_273500</name>
</gene>
<dbReference type="EMBL" id="JAUEDM010000005">
    <property type="protein sequence ID" value="KAK3315912.1"/>
    <property type="molecule type" value="Genomic_DNA"/>
</dbReference>
<evidence type="ECO:0000313" key="3">
    <source>
        <dbReference type="Proteomes" id="UP001283341"/>
    </source>
</evidence>
<comment type="caution">
    <text evidence="2">The sequence shown here is derived from an EMBL/GenBank/DDBJ whole genome shotgun (WGS) entry which is preliminary data.</text>
</comment>
<keyword evidence="1" id="KW-0732">Signal</keyword>
<evidence type="ECO:0000313" key="2">
    <source>
        <dbReference type="EMBL" id="KAK3315912.1"/>
    </source>
</evidence>
<protein>
    <recommendedName>
        <fullName evidence="4">F-box domain-containing protein</fullName>
    </recommendedName>
</protein>
<sequence>MPFFLLSLPNELIVGVAEAVENEYTLACQVAANKHLYYLLNECVLYQGNTETRNSRGYYRAVIKQCCRSSKVSAGRCNSEPFSSAWLYSCGRSVRYPPLMDACGHDYLKRVHLMLSKWAHAELTYLNDPTLDLENVVAFLFALRLYQGDDKAIEELVAYGLLPDRLDDLTPVFLWAALQFLCKPGPHAHATF</sequence>
<organism evidence="2 3">
    <name type="scientific">Apodospora peruviana</name>
    <dbReference type="NCBI Taxonomy" id="516989"/>
    <lineage>
        <taxon>Eukaryota</taxon>
        <taxon>Fungi</taxon>
        <taxon>Dikarya</taxon>
        <taxon>Ascomycota</taxon>
        <taxon>Pezizomycotina</taxon>
        <taxon>Sordariomycetes</taxon>
        <taxon>Sordariomycetidae</taxon>
        <taxon>Sordariales</taxon>
        <taxon>Lasiosphaeriaceae</taxon>
        <taxon>Apodospora</taxon>
    </lineage>
</organism>